<dbReference type="GO" id="GO:0006400">
    <property type="term" value="P:tRNA modification"/>
    <property type="evidence" value="ECO:0007669"/>
    <property type="project" value="InterPro"/>
</dbReference>
<dbReference type="AlphaFoldDB" id="A0A8K0A8W2"/>
<comment type="cofactor">
    <cofactor evidence="8">
        <name>Zn(2+)</name>
        <dbReference type="ChEBI" id="CHEBI:29105"/>
    </cofactor>
</comment>
<evidence type="ECO:0000256" key="1">
    <source>
        <dbReference type="ARBA" id="ARBA00022676"/>
    </source>
</evidence>
<dbReference type="InterPro" id="IPR004803">
    <property type="entry name" value="TGT"/>
</dbReference>
<feature type="region of interest" description="RNA binding" evidence="8">
    <location>
        <begin position="260"/>
        <end position="266"/>
    </location>
</feature>
<evidence type="ECO:0000256" key="4">
    <source>
        <dbReference type="ARBA" id="ARBA00022723"/>
    </source>
</evidence>
<comment type="subcellular location">
    <subcellularLocation>
        <location evidence="8">Cytoplasm</location>
    </subcellularLocation>
</comment>
<keyword evidence="3 8" id="KW-0819">tRNA processing</keyword>
<dbReference type="InterPro" id="IPR036511">
    <property type="entry name" value="TGT-like_sf"/>
</dbReference>
<feature type="binding site" evidence="8">
    <location>
        <position position="317"/>
    </location>
    <ligand>
        <name>Zn(2+)</name>
        <dbReference type="ChEBI" id="CHEBI:29105"/>
    </ligand>
</feature>
<comment type="catalytic activity">
    <reaction evidence="6 8">
        <text>guanosine(34) in tRNA + queuine = queuosine(34) in tRNA + guanine</text>
        <dbReference type="Rhea" id="RHEA:16633"/>
        <dbReference type="Rhea" id="RHEA-COMP:10341"/>
        <dbReference type="Rhea" id="RHEA-COMP:18571"/>
        <dbReference type="ChEBI" id="CHEBI:16235"/>
        <dbReference type="ChEBI" id="CHEBI:17433"/>
        <dbReference type="ChEBI" id="CHEBI:74269"/>
        <dbReference type="ChEBI" id="CHEBI:194431"/>
        <dbReference type="EC" id="2.4.2.64"/>
    </reaction>
</comment>
<dbReference type="Gene3D" id="3.20.20.105">
    <property type="entry name" value="Queuine tRNA-ribosyltransferase-like"/>
    <property type="match status" value="1"/>
</dbReference>
<feature type="domain" description="tRNA-guanine(15) transglycosylase-like" evidence="9">
    <location>
        <begin position="26"/>
        <end position="379"/>
    </location>
</feature>
<keyword evidence="5 8" id="KW-0862">Zinc</keyword>
<comment type="function">
    <text evidence="8">Catalytic subunit of the queuine tRNA-ribosyltransferase (TGT) that catalyzes the base-exchange of a guanine (G) residue with queuine (Q) at position 34 (anticodon wobble position) in tRNAs with GU(N) anticodons (tRNA-Asp, -Asn, -His and -Tyr), resulting in the hypermodified nucleoside queuosine (7-(((4,5-cis-dihydroxy-2-cyclopenten-1-yl)amino)methyl)-7-deazaguanosine). Catalysis occurs through a double-displacement mechanism. The nucleophile active site attacks the C1' of nucleotide 34 to detach the guanine base from the RNA, forming a covalent enzyme-RNA intermediate. The proton acceptor active site deprotonates the incoming queuine, allowing a nucleophilic attack on the C1' of the ribose to form the product.</text>
</comment>
<dbReference type="OrthoDB" id="10249838at2759"/>
<dbReference type="InterPro" id="IPR002616">
    <property type="entry name" value="tRNA_ribo_trans-like"/>
</dbReference>
<protein>
    <recommendedName>
        <fullName evidence="8">Queuine tRNA-ribosyltransferase catalytic subunit 1</fullName>
        <ecNumber evidence="8">2.4.2.64</ecNumber>
    </recommendedName>
    <alternativeName>
        <fullName evidence="8">Guanine insertion enzyme</fullName>
    </alternativeName>
    <alternativeName>
        <fullName evidence="8">tRNA-guanine transglycosylase</fullName>
    </alternativeName>
</protein>
<keyword evidence="4 8" id="KW-0479">Metal-binding</keyword>
<feature type="binding site" evidence="8">
    <location>
        <position position="229"/>
    </location>
    <ligand>
        <name>substrate</name>
    </ligand>
</feature>
<feature type="binding site" evidence="8">
    <location>
        <position position="347"/>
    </location>
    <ligand>
        <name>Zn(2+)</name>
        <dbReference type="ChEBI" id="CHEBI:29105"/>
    </ligand>
</feature>
<evidence type="ECO:0000256" key="8">
    <source>
        <dbReference type="HAMAP-Rule" id="MF_03218"/>
    </source>
</evidence>
<dbReference type="NCBIfam" id="TIGR00430">
    <property type="entry name" value="Q_tRNA_tgt"/>
    <property type="match status" value="1"/>
</dbReference>
<feature type="binding site" evidence="8">
    <location>
        <position position="319"/>
    </location>
    <ligand>
        <name>Zn(2+)</name>
        <dbReference type="ChEBI" id="CHEBI:29105"/>
    </ligand>
</feature>
<feature type="binding site" evidence="8">
    <location>
        <position position="202"/>
    </location>
    <ligand>
        <name>substrate</name>
    </ligand>
</feature>
<gene>
    <name evidence="10" type="primary">QTRT1</name>
    <name evidence="10" type="ORF">BLAG_LOCUS23499</name>
</gene>
<proteinExistence type="inferred from homology"/>
<evidence type="ECO:0000313" key="10">
    <source>
        <dbReference type="EMBL" id="CAH1271483.1"/>
    </source>
</evidence>
<dbReference type="GO" id="GO:0008479">
    <property type="term" value="F:tRNA-guanosine(34) queuine transglycosylase activity"/>
    <property type="evidence" value="ECO:0007669"/>
    <property type="project" value="UniProtKB-UniRule"/>
</dbReference>
<dbReference type="EC" id="2.4.2.64" evidence="8"/>
<feature type="binding site" evidence="8">
    <location>
        <position position="322"/>
    </location>
    <ligand>
        <name>Zn(2+)</name>
        <dbReference type="ChEBI" id="CHEBI:29105"/>
    </ligand>
</feature>
<dbReference type="HAMAP" id="MF_00168">
    <property type="entry name" value="Q_tRNA_Tgt"/>
    <property type="match status" value="1"/>
</dbReference>
<evidence type="ECO:0000256" key="5">
    <source>
        <dbReference type="ARBA" id="ARBA00022833"/>
    </source>
</evidence>
<dbReference type="PANTHER" id="PTHR43530">
    <property type="entry name" value="QUEUINE TRNA-RIBOSYLTRANSFERASE CATALYTIC SUBUNIT 1"/>
    <property type="match status" value="1"/>
</dbReference>
<evidence type="ECO:0000256" key="2">
    <source>
        <dbReference type="ARBA" id="ARBA00022679"/>
    </source>
</evidence>
<reference evidence="10" key="1">
    <citation type="submission" date="2022-01" db="EMBL/GenBank/DDBJ databases">
        <authorList>
            <person name="Braso-Vives M."/>
        </authorList>
    </citation>
    <scope>NUCLEOTIDE SEQUENCE</scope>
</reference>
<keyword evidence="2 8" id="KW-0808">Transferase</keyword>
<keyword evidence="1 8" id="KW-0328">Glycosyltransferase</keyword>
<evidence type="ECO:0000256" key="6">
    <source>
        <dbReference type="ARBA" id="ARBA00052706"/>
    </source>
</evidence>
<feature type="active site" description="Proton acceptor" evidence="8">
    <location>
        <position position="105"/>
    </location>
</feature>
<dbReference type="Proteomes" id="UP000838412">
    <property type="component" value="Chromosome 8"/>
</dbReference>
<organism evidence="10 11">
    <name type="scientific">Branchiostoma lanceolatum</name>
    <name type="common">Common lancelet</name>
    <name type="synonym">Amphioxus lanceolatum</name>
    <dbReference type="NCBI Taxonomy" id="7740"/>
    <lineage>
        <taxon>Eukaryota</taxon>
        <taxon>Metazoa</taxon>
        <taxon>Chordata</taxon>
        <taxon>Cephalochordata</taxon>
        <taxon>Leptocardii</taxon>
        <taxon>Amphioxiformes</taxon>
        <taxon>Branchiostomatidae</taxon>
        <taxon>Branchiostoma</taxon>
    </lineage>
</organism>
<feature type="region of interest" description="RNA binding; important for wobble base 34 recognition" evidence="8">
    <location>
        <begin position="284"/>
        <end position="288"/>
    </location>
</feature>
<comment type="similarity">
    <text evidence="8">Belongs to the queuine tRNA-ribosyltransferase family.</text>
</comment>
<accession>A0A8K0A8W2</accession>
<keyword evidence="11" id="KW-1185">Reference proteome</keyword>
<dbReference type="Pfam" id="PF01702">
    <property type="entry name" value="TGT"/>
    <property type="match status" value="1"/>
</dbReference>
<comment type="subunit">
    <text evidence="8">Heterodimer of a catalytic subunit and an accessory subunit.</text>
</comment>
<dbReference type="GO" id="GO:0046872">
    <property type="term" value="F:metal ion binding"/>
    <property type="evidence" value="ECO:0007669"/>
    <property type="project" value="UniProtKB-KW"/>
</dbReference>
<evidence type="ECO:0000256" key="3">
    <source>
        <dbReference type="ARBA" id="ARBA00022694"/>
    </source>
</evidence>
<sequence>MSTVSTSKMAVKHALSLTILAECPTTKARVCKLVLPHHTVDTPVFMPVGTQGTLKGMLPAQLEELDCQIILGNTYHLGMRPGPELLDKADGLHNFMNWKRALLTDSGGFQMVSLLKLAEITEEGVKFQSPHDGREMLLTPEHSMAIQNSIGADIMMQLDDVVHSTTKGPRVEEAMYRSIRWLDRCMKAHKRTDCQNLFGIVQGGLDPELRKICVQEMTKRDLPGFAIGGLSGGEEKTHFWRMVHLSTDYLPKNKPRYLMGVGYAVDLVVCSALGCDMYDCVFPTRTARFGSALVPTGQLPLKNKQYARDFRPIDENCRCSTCARYTRAYLHSIATQETVACHLVTVHNIAYQMNLMRCLRQSILEGRFPQFVQEFMDTMYPSKNYPEWVVEALAAVNINLQKSQSHQDTPLENANTCS</sequence>
<keyword evidence="8" id="KW-0963">Cytoplasm</keyword>
<feature type="binding site" evidence="8">
    <location>
        <begin position="105"/>
        <end position="109"/>
    </location>
    <ligand>
        <name>substrate</name>
    </ligand>
</feature>
<evidence type="ECO:0000313" key="11">
    <source>
        <dbReference type="Proteomes" id="UP000838412"/>
    </source>
</evidence>
<dbReference type="PANTHER" id="PTHR43530:SF1">
    <property type="entry name" value="QUEUINE TRNA-RIBOSYLTRANSFERASE CATALYTIC SUBUNIT 1"/>
    <property type="match status" value="1"/>
</dbReference>
<comment type="subunit">
    <text evidence="7">Heterodimer of a catalytic subunit QTRT1 and an accessory subunit QTRT2.</text>
</comment>
<dbReference type="GO" id="GO:0005829">
    <property type="term" value="C:cytosol"/>
    <property type="evidence" value="ECO:0007669"/>
    <property type="project" value="TreeGrafter"/>
</dbReference>
<dbReference type="NCBIfam" id="TIGR00449">
    <property type="entry name" value="tgt_general"/>
    <property type="match status" value="1"/>
</dbReference>
<evidence type="ECO:0000259" key="9">
    <source>
        <dbReference type="Pfam" id="PF01702"/>
    </source>
</evidence>
<dbReference type="FunFam" id="3.20.20.105:FF:000001">
    <property type="entry name" value="Queuine tRNA-ribosyltransferase"/>
    <property type="match status" value="1"/>
</dbReference>
<feature type="binding site" evidence="8">
    <location>
        <position position="159"/>
    </location>
    <ligand>
        <name>substrate</name>
    </ligand>
</feature>
<feature type="active site" description="Nucleophile" evidence="8">
    <location>
        <position position="279"/>
    </location>
</feature>
<evidence type="ECO:0000256" key="7">
    <source>
        <dbReference type="ARBA" id="ARBA00062453"/>
    </source>
</evidence>
<name>A0A8K0A8W2_BRALA</name>
<dbReference type="SUPFAM" id="SSF51713">
    <property type="entry name" value="tRNA-guanine transglycosylase"/>
    <property type="match status" value="1"/>
</dbReference>
<dbReference type="EMBL" id="OV696693">
    <property type="protein sequence ID" value="CAH1271483.1"/>
    <property type="molecule type" value="Genomic_DNA"/>
</dbReference>